<dbReference type="InterPro" id="IPR036152">
    <property type="entry name" value="Asp/glu_Ase-like_sf"/>
</dbReference>
<accession>A0A182BSR6</accession>
<dbReference type="RefSeq" id="WP_265406499.1">
    <property type="nucleotide sequence ID" value="NZ_JAPFBW010000037.1"/>
</dbReference>
<evidence type="ECO:0000256" key="3">
    <source>
        <dbReference type="PIRSR" id="PIRSR001220-1"/>
    </source>
</evidence>
<dbReference type="PRINTS" id="PR00139">
    <property type="entry name" value="ASNGLNASE"/>
</dbReference>
<dbReference type="EC" id="3.5.1.1" evidence="9"/>
<dbReference type="InterPro" id="IPR040919">
    <property type="entry name" value="Asparaginase_C"/>
</dbReference>
<dbReference type="InterPro" id="IPR006034">
    <property type="entry name" value="Asparaginase/glutaminase-like"/>
</dbReference>
<evidence type="ECO:0000256" key="2">
    <source>
        <dbReference type="ARBA" id="ARBA00022801"/>
    </source>
</evidence>
<dbReference type="FunFam" id="3.40.50.1170:FF:000001">
    <property type="entry name" value="L-asparaginase 2"/>
    <property type="match status" value="1"/>
</dbReference>
<dbReference type="InterPro" id="IPR027474">
    <property type="entry name" value="L-asparaginase_N"/>
</dbReference>
<dbReference type="InterPro" id="IPR037152">
    <property type="entry name" value="L-asparaginase_N_sf"/>
</dbReference>
<dbReference type="PANTHER" id="PTHR11707">
    <property type="entry name" value="L-ASPARAGINASE"/>
    <property type="match status" value="1"/>
</dbReference>
<dbReference type="InterPro" id="IPR027475">
    <property type="entry name" value="Asparaginase/glutaminase_AS2"/>
</dbReference>
<dbReference type="PANTHER" id="PTHR11707:SF28">
    <property type="entry name" value="60 KDA LYSOPHOSPHOLIPASE"/>
    <property type="match status" value="1"/>
</dbReference>
<dbReference type="CDD" id="cd08964">
    <property type="entry name" value="L-asparaginase_II"/>
    <property type="match status" value="1"/>
</dbReference>
<protein>
    <submittedName>
        <fullName evidence="9">AbASNase2</fullName>
        <ecNumber evidence="9">3.5.1.1</ecNumber>
    </submittedName>
</protein>
<feature type="active site" description="O-isoaspartyl threonine intermediate" evidence="3">
    <location>
        <position position="16"/>
    </location>
</feature>
<feature type="domain" description="L-asparaginase N-terminal" evidence="7">
    <location>
        <begin position="8"/>
        <end position="195"/>
    </location>
</feature>
<dbReference type="InterPro" id="IPR020827">
    <property type="entry name" value="Asparaginase/glutaminase_AS1"/>
</dbReference>
<comment type="similarity">
    <text evidence="1">Belongs to the asparaginase 1 family.</text>
</comment>
<dbReference type="PROSITE" id="PS00917">
    <property type="entry name" value="ASN_GLN_ASE_2"/>
    <property type="match status" value="1"/>
</dbReference>
<dbReference type="Pfam" id="PF00710">
    <property type="entry name" value="Asparaginase"/>
    <property type="match status" value="1"/>
</dbReference>
<evidence type="ECO:0000256" key="1">
    <source>
        <dbReference type="ARBA" id="ARBA00010518"/>
    </source>
</evidence>
<dbReference type="InterPro" id="IPR004550">
    <property type="entry name" value="AsnASE_II"/>
</dbReference>
<dbReference type="Gene3D" id="3.40.50.1170">
    <property type="entry name" value="L-asparaginase, N-terminal domain"/>
    <property type="match status" value="1"/>
</dbReference>
<dbReference type="GO" id="GO:0004067">
    <property type="term" value="F:asparaginase activity"/>
    <property type="evidence" value="ECO:0007669"/>
    <property type="project" value="UniProtKB-UniRule"/>
</dbReference>
<gene>
    <name evidence="9" type="primary">asnB</name>
</gene>
<feature type="binding site" evidence="4">
    <location>
        <position position="62"/>
    </location>
    <ligand>
        <name>substrate</name>
    </ligand>
</feature>
<feature type="domain" description="Asparaginase/glutaminase C-terminal" evidence="8">
    <location>
        <begin position="218"/>
        <end position="313"/>
    </location>
</feature>
<dbReference type="PIRSF" id="PIRSF001220">
    <property type="entry name" value="L-ASNase_gatD"/>
    <property type="match status" value="1"/>
</dbReference>
<feature type="active site" evidence="6">
    <location>
        <position position="95"/>
    </location>
</feature>
<name>A0A182BSR6_9BURK</name>
<dbReference type="Pfam" id="PF17763">
    <property type="entry name" value="Asparaginase_C"/>
    <property type="match status" value="1"/>
</dbReference>
<reference evidence="9" key="1">
    <citation type="submission" date="2015-11" db="EMBL/GenBank/DDBJ databases">
        <title>Biochemical characterizations of a novel bacterial type II L-asparaginase from Aquabacterium sp. A7-Y and evaluating enzymatic acrylamide reduction in French fries potato.</title>
        <authorList>
            <person name="Sun Z."/>
            <person name="Cui Z."/>
            <person name="Huang Y."/>
        </authorList>
    </citation>
    <scope>NUCLEOTIDE SEQUENCE</scope>
    <source>
        <strain evidence="9">A7-Y</strain>
    </source>
</reference>
<dbReference type="SFLD" id="SFLDS00057">
    <property type="entry name" value="Glutaminase/Asparaginase"/>
    <property type="match status" value="1"/>
</dbReference>
<dbReference type="PROSITE" id="PS51732">
    <property type="entry name" value="ASN_GLN_ASE_3"/>
    <property type="match status" value="1"/>
</dbReference>
<dbReference type="SMART" id="SM00870">
    <property type="entry name" value="Asparaginase"/>
    <property type="match status" value="1"/>
</dbReference>
<dbReference type="PIRSF" id="PIRSF500176">
    <property type="entry name" value="L_ASNase"/>
    <property type="match status" value="1"/>
</dbReference>
<evidence type="ECO:0000259" key="7">
    <source>
        <dbReference type="Pfam" id="PF00710"/>
    </source>
</evidence>
<evidence type="ECO:0000256" key="5">
    <source>
        <dbReference type="PROSITE-ProRule" id="PRU10099"/>
    </source>
</evidence>
<dbReference type="GO" id="GO:0006528">
    <property type="term" value="P:asparagine metabolic process"/>
    <property type="evidence" value="ECO:0007669"/>
    <property type="project" value="InterPro"/>
</dbReference>
<dbReference type="Gene3D" id="3.40.50.40">
    <property type="match status" value="1"/>
</dbReference>
<dbReference type="SMR" id="A0A182BSR6"/>
<feature type="active site" evidence="5">
    <location>
        <position position="16"/>
    </location>
</feature>
<evidence type="ECO:0000259" key="8">
    <source>
        <dbReference type="Pfam" id="PF17763"/>
    </source>
</evidence>
<proteinExistence type="inferred from homology"/>
<sequence>MQNPERSIVILGTGGTIAGTAVEAGDTIGYRAAQLGVASLVRDVPGLAGQALETEQVAQLDSKDMDYGVWQALARRCAHHLARPEVGGLVITHGTDTLEETAYLLQRVLAPSKPVVLTAAMRPASALHPDGPQNLLDALRVANEPGARGVLAVLGGTVHPGAEVRKSHTYRLDAFCSGDAGPLAYVEAGQLRRLREWPQGEGLGLDLLEPEAADWPWVELVSSHAGADGRVVSALQALGVQGLVVLATGNGTVHERLEAALVRARAAGVKVWRSTRCAQGRVLAKPGDLLPDAGALTPFKARVEVLLQLLLEARRQHGA</sequence>
<dbReference type="EMBL" id="KU212347">
    <property type="protein sequence ID" value="ANC70284.1"/>
    <property type="molecule type" value="Genomic_DNA"/>
</dbReference>
<dbReference type="InterPro" id="IPR027473">
    <property type="entry name" value="L-asparaginase_C"/>
</dbReference>
<dbReference type="AlphaFoldDB" id="A0A182BSR6"/>
<evidence type="ECO:0000256" key="4">
    <source>
        <dbReference type="PIRSR" id="PIRSR001220-2"/>
    </source>
</evidence>
<evidence type="ECO:0000313" key="9">
    <source>
        <dbReference type="EMBL" id="ANC70284.1"/>
    </source>
</evidence>
<feature type="binding site" evidence="4">
    <location>
        <begin position="95"/>
        <end position="96"/>
    </location>
    <ligand>
        <name>substrate</name>
    </ligand>
</feature>
<organism evidence="9">
    <name type="scientific">Aquabacterium sp. A7-Y</name>
    <dbReference type="NCBI Taxonomy" id="1349605"/>
    <lineage>
        <taxon>Bacteria</taxon>
        <taxon>Pseudomonadati</taxon>
        <taxon>Pseudomonadota</taxon>
        <taxon>Betaproteobacteria</taxon>
        <taxon>Burkholderiales</taxon>
        <taxon>Aquabacterium</taxon>
    </lineage>
</organism>
<dbReference type="PROSITE" id="PS00144">
    <property type="entry name" value="ASN_GLN_ASE_1"/>
    <property type="match status" value="1"/>
</dbReference>
<evidence type="ECO:0000256" key="6">
    <source>
        <dbReference type="PROSITE-ProRule" id="PRU10100"/>
    </source>
</evidence>
<dbReference type="SUPFAM" id="SSF53774">
    <property type="entry name" value="Glutaminase/Asparaginase"/>
    <property type="match status" value="1"/>
</dbReference>
<keyword evidence="2 9" id="KW-0378">Hydrolase</keyword>